<keyword evidence="2" id="KW-0479">Metal-binding</keyword>
<evidence type="ECO:0000256" key="3">
    <source>
        <dbReference type="ARBA" id="ARBA00022801"/>
    </source>
</evidence>
<dbReference type="AlphaFoldDB" id="A0A1S2Z363"/>
<dbReference type="Proteomes" id="UP000087171">
    <property type="component" value="Unplaced"/>
</dbReference>
<proteinExistence type="inferred from homology"/>
<dbReference type="eggNOG" id="KOG2661">
    <property type="taxonomic scope" value="Eukaryota"/>
</dbReference>
<accession>A0A1S2Z363</accession>
<evidence type="ECO:0000256" key="4">
    <source>
        <dbReference type="ARBA" id="ARBA00022833"/>
    </source>
</evidence>
<dbReference type="GO" id="GO:0046872">
    <property type="term" value="F:metal ion binding"/>
    <property type="evidence" value="ECO:0007669"/>
    <property type="project" value="UniProtKB-KW"/>
</dbReference>
<dbReference type="RefSeq" id="XP_004514189.1">
    <property type="nucleotide sequence ID" value="XM_004514132.3"/>
</dbReference>
<reference evidence="9" key="1">
    <citation type="submission" date="2025-08" db="UniProtKB">
        <authorList>
            <consortium name="RefSeq"/>
        </authorList>
    </citation>
    <scope>IDENTIFICATION</scope>
    <source>
        <tissue evidence="9">Etiolated seedlings</tissue>
    </source>
</reference>
<evidence type="ECO:0000256" key="1">
    <source>
        <dbReference type="ARBA" id="ARBA00022670"/>
    </source>
</evidence>
<evidence type="ECO:0000313" key="8">
    <source>
        <dbReference type="Proteomes" id="UP000087171"/>
    </source>
</evidence>
<dbReference type="GO" id="GO:0051603">
    <property type="term" value="P:proteolysis involved in protein catabolic process"/>
    <property type="evidence" value="ECO:0007669"/>
    <property type="project" value="TreeGrafter"/>
</dbReference>
<organism evidence="8 9">
    <name type="scientific">Cicer arietinum</name>
    <name type="common">Chickpea</name>
    <name type="synonym">Garbanzo</name>
    <dbReference type="NCBI Taxonomy" id="3827"/>
    <lineage>
        <taxon>Eukaryota</taxon>
        <taxon>Viridiplantae</taxon>
        <taxon>Streptophyta</taxon>
        <taxon>Embryophyta</taxon>
        <taxon>Tracheophyta</taxon>
        <taxon>Spermatophyta</taxon>
        <taxon>Magnoliopsida</taxon>
        <taxon>eudicotyledons</taxon>
        <taxon>Gunneridae</taxon>
        <taxon>Pentapetalae</taxon>
        <taxon>rosids</taxon>
        <taxon>fabids</taxon>
        <taxon>Fabales</taxon>
        <taxon>Fabaceae</taxon>
        <taxon>Papilionoideae</taxon>
        <taxon>50 kb inversion clade</taxon>
        <taxon>NPAAA clade</taxon>
        <taxon>Hologalegina</taxon>
        <taxon>IRL clade</taxon>
        <taxon>Cicereae</taxon>
        <taxon>Cicer</taxon>
    </lineage>
</organism>
<name>A0A1S2Z363_CICAR</name>
<keyword evidence="8" id="KW-1185">Reference proteome</keyword>
<dbReference type="PaxDb" id="3827-XP_004514189.1"/>
<dbReference type="OrthoDB" id="1418575at2759"/>
<dbReference type="Pfam" id="PF01435">
    <property type="entry name" value="Peptidase_M48"/>
    <property type="match status" value="1"/>
</dbReference>
<dbReference type="InterPro" id="IPR001915">
    <property type="entry name" value="Peptidase_M48"/>
</dbReference>
<evidence type="ECO:0000313" key="9">
    <source>
        <dbReference type="RefSeq" id="XP_004514189.1"/>
    </source>
</evidence>
<evidence type="ECO:0000256" key="5">
    <source>
        <dbReference type="ARBA" id="ARBA00023049"/>
    </source>
</evidence>
<dbReference type="KEGG" id="cam:101502318"/>
<keyword evidence="4 6" id="KW-0862">Zinc</keyword>
<comment type="cofactor">
    <cofactor evidence="6">
        <name>Zn(2+)</name>
        <dbReference type="ChEBI" id="CHEBI:29105"/>
    </cofactor>
    <text evidence="6">Binds 1 zinc ion per subunit.</text>
</comment>
<evidence type="ECO:0000256" key="2">
    <source>
        <dbReference type="ARBA" id="ARBA00022723"/>
    </source>
</evidence>
<keyword evidence="1 6" id="KW-0645">Protease</keyword>
<feature type="domain" description="Peptidase M48" evidence="7">
    <location>
        <begin position="155"/>
        <end position="306"/>
    </location>
</feature>
<dbReference type="GeneID" id="101502318"/>
<comment type="similarity">
    <text evidence="6">Belongs to the peptidase M48 family.</text>
</comment>
<dbReference type="CDD" id="cd07331">
    <property type="entry name" value="M48C_Oma1_like"/>
    <property type="match status" value="1"/>
</dbReference>
<dbReference type="InterPro" id="IPR051156">
    <property type="entry name" value="Mito/Outer_Membr_Metalloprot"/>
</dbReference>
<keyword evidence="5 6" id="KW-0482">Metalloprotease</keyword>
<gene>
    <name evidence="9" type="primary">LOC101502318</name>
</gene>
<dbReference type="PANTHER" id="PTHR22726">
    <property type="entry name" value="METALLOENDOPEPTIDASE OMA1"/>
    <property type="match status" value="1"/>
</dbReference>
<dbReference type="PANTHER" id="PTHR22726:SF1">
    <property type="entry name" value="METALLOENDOPEPTIDASE OMA1, MITOCHONDRIAL"/>
    <property type="match status" value="1"/>
</dbReference>
<dbReference type="GO" id="GO:0004222">
    <property type="term" value="F:metalloendopeptidase activity"/>
    <property type="evidence" value="ECO:0007669"/>
    <property type="project" value="InterPro"/>
</dbReference>
<dbReference type="STRING" id="3827.A0A1S2Z363"/>
<sequence>MMLFHRSKKLPLSAFSSIFSNVKIKNKFHNPFISESTRFYSVEPEEIPSGFIAGLKWKFEKHETVPFTNRTRFILPTISFERNRGQEEFEEIKKGFEGRTLDSTHPDCVRVSTIVDKIIDALNKEVKKMRPAEEITFLRRIWLRLIRRSPPSTAHLDGLNWEVLVVRYPDVACDCYPGGKFVMSNAFFEHFGNDFEIATCITHEIAHIVARHGAERFTKTLSIMALQSLLNQSVITYFIKAFQERITRRHEMEADYIGLLLMASAGYDPRMVPKVYEKMGKFDEAKSVPTSATHPSGAKRAKALAQPKIMEEALIIYKNVKAGFVV</sequence>
<protein>
    <submittedName>
        <fullName evidence="9">Mitochondrial metalloendopeptidase OMA1-like</fullName>
    </submittedName>
</protein>
<dbReference type="GO" id="GO:0016020">
    <property type="term" value="C:membrane"/>
    <property type="evidence" value="ECO:0007669"/>
    <property type="project" value="TreeGrafter"/>
</dbReference>
<evidence type="ECO:0000256" key="6">
    <source>
        <dbReference type="RuleBase" id="RU003983"/>
    </source>
</evidence>
<keyword evidence="3 6" id="KW-0378">Hydrolase</keyword>
<evidence type="ECO:0000259" key="7">
    <source>
        <dbReference type="Pfam" id="PF01435"/>
    </source>
</evidence>